<reference evidence="3" key="1">
    <citation type="submission" date="2020-05" db="EMBL/GenBank/DDBJ databases">
        <title>WGS assembly of Panicum virgatum.</title>
        <authorList>
            <person name="Lovell J.T."/>
            <person name="Jenkins J."/>
            <person name="Shu S."/>
            <person name="Juenger T.E."/>
            <person name="Schmutz J."/>
        </authorList>
    </citation>
    <scope>NUCLEOTIDE SEQUENCE</scope>
    <source>
        <strain evidence="3">AP13</strain>
    </source>
</reference>
<evidence type="ECO:0000256" key="2">
    <source>
        <dbReference type="SAM" id="Phobius"/>
    </source>
</evidence>
<dbReference type="EMBL" id="CM029050">
    <property type="protein sequence ID" value="KAG2567855.1"/>
    <property type="molecule type" value="Genomic_DNA"/>
</dbReference>
<accession>A0A8T0Q3E5</accession>
<keyword evidence="4" id="KW-1185">Reference proteome</keyword>
<feature type="transmembrane region" description="Helical" evidence="2">
    <location>
        <begin position="306"/>
        <end position="326"/>
    </location>
</feature>
<keyword evidence="2" id="KW-0472">Membrane</keyword>
<name>A0A8T0Q3E5_PANVG</name>
<dbReference type="PANTHER" id="PTHR33625">
    <property type="entry name" value="OS08G0179900 PROTEIN"/>
    <property type="match status" value="1"/>
</dbReference>
<organism evidence="3 4">
    <name type="scientific">Panicum virgatum</name>
    <name type="common">Blackwell switchgrass</name>
    <dbReference type="NCBI Taxonomy" id="38727"/>
    <lineage>
        <taxon>Eukaryota</taxon>
        <taxon>Viridiplantae</taxon>
        <taxon>Streptophyta</taxon>
        <taxon>Embryophyta</taxon>
        <taxon>Tracheophyta</taxon>
        <taxon>Spermatophyta</taxon>
        <taxon>Magnoliopsida</taxon>
        <taxon>Liliopsida</taxon>
        <taxon>Poales</taxon>
        <taxon>Poaceae</taxon>
        <taxon>PACMAD clade</taxon>
        <taxon>Panicoideae</taxon>
        <taxon>Panicodae</taxon>
        <taxon>Paniceae</taxon>
        <taxon>Panicinae</taxon>
        <taxon>Panicum</taxon>
        <taxon>Panicum sect. Hiantes</taxon>
    </lineage>
</organism>
<dbReference type="PANTHER" id="PTHR33625:SF3">
    <property type="entry name" value="OS04G0550700 PROTEIN"/>
    <property type="match status" value="1"/>
</dbReference>
<protein>
    <submittedName>
        <fullName evidence="3">Uncharacterized protein</fullName>
    </submittedName>
</protein>
<dbReference type="Proteomes" id="UP000823388">
    <property type="component" value="Chromosome 7N"/>
</dbReference>
<evidence type="ECO:0000313" key="4">
    <source>
        <dbReference type="Proteomes" id="UP000823388"/>
    </source>
</evidence>
<proteinExistence type="predicted"/>
<feature type="region of interest" description="Disordered" evidence="1">
    <location>
        <begin position="31"/>
        <end position="68"/>
    </location>
</feature>
<comment type="caution">
    <text evidence="3">The sequence shown here is derived from an EMBL/GenBank/DDBJ whole genome shotgun (WGS) entry which is preliminary data.</text>
</comment>
<dbReference type="AlphaFoldDB" id="A0A8T0Q3E5"/>
<gene>
    <name evidence="3" type="ORF">PVAP13_7NG273300</name>
</gene>
<evidence type="ECO:0000256" key="1">
    <source>
        <dbReference type="SAM" id="MobiDB-lite"/>
    </source>
</evidence>
<keyword evidence="2" id="KW-0812">Transmembrane</keyword>
<evidence type="ECO:0000313" key="3">
    <source>
        <dbReference type="EMBL" id="KAG2567855.1"/>
    </source>
</evidence>
<sequence>MVVYVVHTRRGRRRAGENVPSSAVACRSLSRGGGLPLRAMSPPPPYSIRGSASSWDSRSLRSDGEEDWEEVVAAGARAAPGSRGEPTEEQGVVFGAPPTEDEVHAAVASIKQVFDNFSAVDSDGPELALALPISGHPSFGIFENHFAIESDALDVRSYEWSETEWSETAHKSSAQLLTKVTKEHKSVLDAVRLLNENTSLQKMVVALSTDKAVWQAVTNNEVILPFVSWYGYQQPAHPFSYVGLLAKETNKESSTAPGFIMWVLENTQSKIKEFFEKIIGLVNLLFQTGDKDYDRYCRVEYISDDVVRMSFMLSVFVFVFIVVTIARIH</sequence>
<keyword evidence="2" id="KW-1133">Transmembrane helix</keyword>
<feature type="compositionally biased region" description="Low complexity" evidence="1">
    <location>
        <begin position="47"/>
        <end position="57"/>
    </location>
</feature>